<sequence length="117" mass="13343">MIILNCPRCGAEMKVVELRCPDCGIRISGEFGGCPFCRLDKGQIEFLKVFLRCEGNISKVGQVLSISYPKIKREFEEILKALNLTTVEEKEDILDALEKGKISVDQAVELLRKRRRR</sequence>
<name>A0A660SJG3_UNCW3</name>
<accession>A0A660SJG3</accession>
<dbReference type="Pfam" id="PF22746">
    <property type="entry name" value="SHOCT-like_DUF2089-C"/>
    <property type="match status" value="1"/>
</dbReference>
<feature type="domain" description="DUF2089" evidence="3">
    <location>
        <begin position="6"/>
        <end position="37"/>
    </location>
</feature>
<evidence type="ECO:0000259" key="1">
    <source>
        <dbReference type="Pfam" id="PF09862"/>
    </source>
</evidence>
<feature type="domain" description="YvlB/LiaX N-terminal" evidence="2">
    <location>
        <begin position="88"/>
        <end position="115"/>
    </location>
</feature>
<evidence type="ECO:0000313" key="5">
    <source>
        <dbReference type="Proteomes" id="UP000268469"/>
    </source>
</evidence>
<evidence type="ECO:0000259" key="3">
    <source>
        <dbReference type="Pfam" id="PF22747"/>
    </source>
</evidence>
<dbReference type="Proteomes" id="UP000268469">
    <property type="component" value="Unassembled WGS sequence"/>
</dbReference>
<dbReference type="InterPro" id="IPR053957">
    <property type="entry name" value="DUF2089_Zn_ribbon"/>
</dbReference>
<dbReference type="EMBL" id="QNBE01000023">
    <property type="protein sequence ID" value="RKX70914.1"/>
    <property type="molecule type" value="Genomic_DNA"/>
</dbReference>
<dbReference type="Pfam" id="PF22747">
    <property type="entry name" value="Zn_ribbon_DUF2089"/>
    <property type="match status" value="1"/>
</dbReference>
<evidence type="ECO:0000313" key="4">
    <source>
        <dbReference type="EMBL" id="RKX70914.1"/>
    </source>
</evidence>
<dbReference type="InterPro" id="IPR018658">
    <property type="entry name" value="DUF2089"/>
</dbReference>
<proteinExistence type="predicted"/>
<dbReference type="AlphaFoldDB" id="A0A660SJG3"/>
<gene>
    <name evidence="4" type="ORF">DRP53_03440</name>
</gene>
<feature type="domain" description="DUF2089" evidence="1">
    <location>
        <begin position="39"/>
        <end position="84"/>
    </location>
</feature>
<organism evidence="4 5">
    <name type="scientific">candidate division WOR-3 bacterium</name>
    <dbReference type="NCBI Taxonomy" id="2052148"/>
    <lineage>
        <taxon>Bacteria</taxon>
        <taxon>Bacteria division WOR-3</taxon>
    </lineage>
</organism>
<evidence type="ECO:0000259" key="2">
    <source>
        <dbReference type="Pfam" id="PF22746"/>
    </source>
</evidence>
<dbReference type="Pfam" id="PF09862">
    <property type="entry name" value="DUF2089"/>
    <property type="match status" value="1"/>
</dbReference>
<dbReference type="InterPro" id="IPR053959">
    <property type="entry name" value="YvlB/LiaX_N"/>
</dbReference>
<comment type="caution">
    <text evidence="4">The sequence shown here is derived from an EMBL/GenBank/DDBJ whole genome shotgun (WGS) entry which is preliminary data.</text>
</comment>
<evidence type="ECO:0008006" key="6">
    <source>
        <dbReference type="Google" id="ProtNLM"/>
    </source>
</evidence>
<reference evidence="4 5" key="1">
    <citation type="submission" date="2018-06" db="EMBL/GenBank/DDBJ databases">
        <title>Extensive metabolic versatility and redundancy in microbially diverse, dynamic hydrothermal sediments.</title>
        <authorList>
            <person name="Dombrowski N."/>
            <person name="Teske A."/>
            <person name="Baker B.J."/>
        </authorList>
    </citation>
    <scope>NUCLEOTIDE SEQUENCE [LARGE SCALE GENOMIC DNA]</scope>
    <source>
        <strain evidence="4">B36_G15</strain>
    </source>
</reference>
<protein>
    <recommendedName>
        <fullName evidence="6">DUF2089 domain-containing protein</fullName>
    </recommendedName>
</protein>